<dbReference type="Pfam" id="PF13377">
    <property type="entry name" value="Peripla_BP_3"/>
    <property type="match status" value="1"/>
</dbReference>
<dbReference type="EMBL" id="SLWN01000018">
    <property type="protein sequence ID" value="TCO17329.1"/>
    <property type="molecule type" value="Genomic_DNA"/>
</dbReference>
<evidence type="ECO:0000313" key="6">
    <source>
        <dbReference type="Proteomes" id="UP000294508"/>
    </source>
</evidence>
<dbReference type="Gene3D" id="3.40.50.2300">
    <property type="match status" value="2"/>
</dbReference>
<dbReference type="InterPro" id="IPR028082">
    <property type="entry name" value="Peripla_BP_I"/>
</dbReference>
<organism evidence="5 6">
    <name type="scientific">Kribbella steppae</name>
    <dbReference type="NCBI Taxonomy" id="2512223"/>
    <lineage>
        <taxon>Bacteria</taxon>
        <taxon>Bacillati</taxon>
        <taxon>Actinomycetota</taxon>
        <taxon>Actinomycetes</taxon>
        <taxon>Propionibacteriales</taxon>
        <taxon>Kribbellaceae</taxon>
        <taxon>Kribbella</taxon>
    </lineage>
</organism>
<dbReference type="PANTHER" id="PTHR30146:SF153">
    <property type="entry name" value="LACTOSE OPERON REPRESSOR"/>
    <property type="match status" value="1"/>
</dbReference>
<dbReference type="Gene3D" id="1.10.260.40">
    <property type="entry name" value="lambda repressor-like DNA-binding domains"/>
    <property type="match status" value="1"/>
</dbReference>
<accession>A0A4R2GZU4</accession>
<dbReference type="PROSITE" id="PS00356">
    <property type="entry name" value="HTH_LACI_1"/>
    <property type="match status" value="1"/>
</dbReference>
<proteinExistence type="predicted"/>
<name>A0A4R2GZU4_9ACTN</name>
<dbReference type="PANTHER" id="PTHR30146">
    <property type="entry name" value="LACI-RELATED TRANSCRIPTIONAL REPRESSOR"/>
    <property type="match status" value="1"/>
</dbReference>
<dbReference type="SUPFAM" id="SSF47413">
    <property type="entry name" value="lambda repressor-like DNA-binding domains"/>
    <property type="match status" value="1"/>
</dbReference>
<evidence type="ECO:0000313" key="5">
    <source>
        <dbReference type="EMBL" id="TCO17329.1"/>
    </source>
</evidence>
<dbReference type="GO" id="GO:0000976">
    <property type="term" value="F:transcription cis-regulatory region binding"/>
    <property type="evidence" value="ECO:0007669"/>
    <property type="project" value="TreeGrafter"/>
</dbReference>
<dbReference type="InterPro" id="IPR010982">
    <property type="entry name" value="Lambda_DNA-bd_dom_sf"/>
</dbReference>
<dbReference type="SUPFAM" id="SSF53822">
    <property type="entry name" value="Periplasmic binding protein-like I"/>
    <property type="match status" value="1"/>
</dbReference>
<dbReference type="GO" id="GO:0003700">
    <property type="term" value="F:DNA-binding transcription factor activity"/>
    <property type="evidence" value="ECO:0007669"/>
    <property type="project" value="TreeGrafter"/>
</dbReference>
<evidence type="ECO:0000256" key="2">
    <source>
        <dbReference type="ARBA" id="ARBA00023125"/>
    </source>
</evidence>
<evidence type="ECO:0000256" key="1">
    <source>
        <dbReference type="ARBA" id="ARBA00023015"/>
    </source>
</evidence>
<reference evidence="5 6" key="1">
    <citation type="journal article" date="2015" name="Stand. Genomic Sci.">
        <title>Genomic Encyclopedia of Bacterial and Archaeal Type Strains, Phase III: the genomes of soil and plant-associated and newly described type strains.</title>
        <authorList>
            <person name="Whitman W.B."/>
            <person name="Woyke T."/>
            <person name="Klenk H.P."/>
            <person name="Zhou Y."/>
            <person name="Lilburn T.G."/>
            <person name="Beck B.J."/>
            <person name="De Vos P."/>
            <person name="Vandamme P."/>
            <person name="Eisen J.A."/>
            <person name="Garrity G."/>
            <person name="Hugenholtz P."/>
            <person name="Kyrpides N.C."/>
        </authorList>
    </citation>
    <scope>NUCLEOTIDE SEQUENCE [LARGE SCALE GENOMIC DNA]</scope>
    <source>
        <strain evidence="5 6">VKM Ac-2572</strain>
    </source>
</reference>
<dbReference type="InterPro" id="IPR046335">
    <property type="entry name" value="LacI/GalR-like_sensor"/>
</dbReference>
<gene>
    <name evidence="5" type="ORF">EV652_118157</name>
</gene>
<keyword evidence="1" id="KW-0805">Transcription regulation</keyword>
<dbReference type="PROSITE" id="PS50932">
    <property type="entry name" value="HTH_LACI_2"/>
    <property type="match status" value="1"/>
</dbReference>
<evidence type="ECO:0000259" key="4">
    <source>
        <dbReference type="PROSITE" id="PS50932"/>
    </source>
</evidence>
<comment type="caution">
    <text evidence="5">The sequence shown here is derived from an EMBL/GenBank/DDBJ whole genome shotgun (WGS) entry which is preliminary data.</text>
</comment>
<protein>
    <submittedName>
        <fullName evidence="5">DNA-binding LacI/PurR family transcriptional regulator</fullName>
    </submittedName>
</protein>
<dbReference type="CDD" id="cd01392">
    <property type="entry name" value="HTH_LacI"/>
    <property type="match status" value="1"/>
</dbReference>
<sequence length="346" mass="37517">MTTRPRLADVAARAGVSMKTVSNVINDFEHVSPQMRARVQAAIEEIGYRPNLSARNLALGRAGMIALVVPQLDMPYFAALAGQVLEAAARSNWVVLIQQSAGDPTVERDALAGHFPQRMDGLILSSQRIGPAELRERTDRTPLVMLGERNYQGLVQHVAIDNVAAAQTAVQHLIDTGRQRIALIGSSPTDRRHPRLRGYRQALRAAGLPERADWIKPIRSNLGEEGERQMAELLAENPGSPPDAVFCVTDWVALGVIRALQTHGLRVPDDVAVVGFDDIPYGRAATPTLTTISPDRSAIARMAVASLDAQLTALTTGTSYQVSDQQASYQLIIRESTTGSHTKSIQ</sequence>
<dbReference type="Pfam" id="PF00356">
    <property type="entry name" value="LacI"/>
    <property type="match status" value="1"/>
</dbReference>
<dbReference type="Proteomes" id="UP000294508">
    <property type="component" value="Unassembled WGS sequence"/>
</dbReference>
<dbReference type="AlphaFoldDB" id="A0A4R2GZU4"/>
<keyword evidence="6" id="KW-1185">Reference proteome</keyword>
<feature type="domain" description="HTH lacI-type" evidence="4">
    <location>
        <begin position="5"/>
        <end position="59"/>
    </location>
</feature>
<keyword evidence="3" id="KW-0804">Transcription</keyword>
<dbReference type="InterPro" id="IPR000843">
    <property type="entry name" value="HTH_LacI"/>
</dbReference>
<dbReference type="SMART" id="SM00354">
    <property type="entry name" value="HTH_LACI"/>
    <property type="match status" value="1"/>
</dbReference>
<dbReference type="RefSeq" id="WP_242002261.1">
    <property type="nucleotide sequence ID" value="NZ_SLWN01000018.1"/>
</dbReference>
<dbReference type="CDD" id="cd06267">
    <property type="entry name" value="PBP1_LacI_sugar_binding-like"/>
    <property type="match status" value="1"/>
</dbReference>
<keyword evidence="2 5" id="KW-0238">DNA-binding</keyword>
<evidence type="ECO:0000256" key="3">
    <source>
        <dbReference type="ARBA" id="ARBA00023163"/>
    </source>
</evidence>